<dbReference type="InterPro" id="IPR050471">
    <property type="entry name" value="AB_hydrolase"/>
</dbReference>
<dbReference type="PANTHER" id="PTHR43433:SF5">
    <property type="entry name" value="AB HYDROLASE-1 DOMAIN-CONTAINING PROTEIN"/>
    <property type="match status" value="1"/>
</dbReference>
<accession>A0ABV7W525</accession>
<feature type="domain" description="AB hydrolase-1" evidence="1">
    <location>
        <begin position="21"/>
        <end position="274"/>
    </location>
</feature>
<dbReference type="Pfam" id="PF00561">
    <property type="entry name" value="Abhydrolase_1"/>
    <property type="match status" value="1"/>
</dbReference>
<evidence type="ECO:0000313" key="3">
    <source>
        <dbReference type="Proteomes" id="UP001595729"/>
    </source>
</evidence>
<reference evidence="3" key="1">
    <citation type="journal article" date="2019" name="Int. J. Syst. Evol. Microbiol.">
        <title>The Global Catalogue of Microorganisms (GCM) 10K type strain sequencing project: providing services to taxonomists for standard genome sequencing and annotation.</title>
        <authorList>
            <consortium name="The Broad Institute Genomics Platform"/>
            <consortium name="The Broad Institute Genome Sequencing Center for Infectious Disease"/>
            <person name="Wu L."/>
            <person name="Ma J."/>
        </authorList>
    </citation>
    <scope>NUCLEOTIDE SEQUENCE [LARGE SCALE GENOMIC DNA]</scope>
    <source>
        <strain evidence="3">KCTC 42501</strain>
    </source>
</reference>
<dbReference type="GO" id="GO:0016787">
    <property type="term" value="F:hydrolase activity"/>
    <property type="evidence" value="ECO:0007669"/>
    <property type="project" value="UniProtKB-KW"/>
</dbReference>
<dbReference type="Proteomes" id="UP001595729">
    <property type="component" value="Unassembled WGS sequence"/>
</dbReference>
<protein>
    <submittedName>
        <fullName evidence="2">Alpha/beta fold hydrolase</fullName>
    </submittedName>
</protein>
<dbReference type="EMBL" id="JBHRXX010000005">
    <property type="protein sequence ID" value="MFC3684057.1"/>
    <property type="molecule type" value="Genomic_DNA"/>
</dbReference>
<dbReference type="SUPFAM" id="SSF53474">
    <property type="entry name" value="alpha/beta-Hydrolases"/>
    <property type="match status" value="1"/>
</dbReference>
<dbReference type="Gene3D" id="3.40.50.1820">
    <property type="entry name" value="alpha/beta hydrolase"/>
    <property type="match status" value="1"/>
</dbReference>
<dbReference type="PANTHER" id="PTHR43433">
    <property type="entry name" value="HYDROLASE, ALPHA/BETA FOLD FAMILY PROTEIN"/>
    <property type="match status" value="1"/>
</dbReference>
<organism evidence="2 3">
    <name type="scientific">Hydrogenophaga luteola</name>
    <dbReference type="NCBI Taxonomy" id="1591122"/>
    <lineage>
        <taxon>Bacteria</taxon>
        <taxon>Pseudomonadati</taxon>
        <taxon>Pseudomonadota</taxon>
        <taxon>Betaproteobacteria</taxon>
        <taxon>Burkholderiales</taxon>
        <taxon>Comamonadaceae</taxon>
        <taxon>Hydrogenophaga</taxon>
    </lineage>
</organism>
<dbReference type="RefSeq" id="WP_382173674.1">
    <property type="nucleotide sequence ID" value="NZ_JBHRXX010000005.1"/>
</dbReference>
<evidence type="ECO:0000259" key="1">
    <source>
        <dbReference type="Pfam" id="PF00561"/>
    </source>
</evidence>
<name>A0ABV7W525_9BURK</name>
<comment type="caution">
    <text evidence="2">The sequence shown here is derived from an EMBL/GenBank/DDBJ whole genome shotgun (WGS) entry which is preliminary data.</text>
</comment>
<dbReference type="InterPro" id="IPR000073">
    <property type="entry name" value="AB_hydrolase_1"/>
</dbReference>
<evidence type="ECO:0000313" key="2">
    <source>
        <dbReference type="EMBL" id="MFC3684057.1"/>
    </source>
</evidence>
<keyword evidence="3" id="KW-1185">Reference proteome</keyword>
<dbReference type="InterPro" id="IPR029058">
    <property type="entry name" value="AB_hydrolase_fold"/>
</dbReference>
<keyword evidence="2" id="KW-0378">Hydrolase</keyword>
<sequence>MKVEANGVRIEVDDQGPADGPVVLLIMGLGMQLIAWPQAMVQMLVRQGFRVVRFDNRDIGLSQGFDAAGVPNMALAGLRYAMHLPVHSPYSLADMARDALGVLDALDIEQAHVCGASMGGMIAQHLAAMAPERVASLTLMMTSSGSRRLPQPSWRVRRALMSRPMKPGTDAAVDWIIQVLYLIGSPTYPSDYQDLRARALESVQRAWHPSGSARQLLAVVADGDRSALLPHIQAPTLVIHGVDDPLVPVACGEDLAQRIANATADFIPGMGHDLPEELLQRFAQGIGDNARR</sequence>
<gene>
    <name evidence="2" type="ORF">ACFOPI_10670</name>
</gene>
<proteinExistence type="predicted"/>